<dbReference type="Pfam" id="PF01712">
    <property type="entry name" value="dNK"/>
    <property type="match status" value="1"/>
</dbReference>
<dbReference type="InterPro" id="IPR050566">
    <property type="entry name" value="Deoxyribonucleoside_kinase"/>
</dbReference>
<gene>
    <name evidence="2" type="ORF">KP79_PYT05384</name>
</gene>
<dbReference type="SUPFAM" id="SSF52540">
    <property type="entry name" value="P-loop containing nucleoside triphosphate hydrolases"/>
    <property type="match status" value="1"/>
</dbReference>
<dbReference type="PANTHER" id="PTHR10513">
    <property type="entry name" value="DEOXYNUCLEOSIDE KINASE"/>
    <property type="match status" value="1"/>
</dbReference>
<dbReference type="OrthoDB" id="567086at2759"/>
<sequence length="323" mass="37768">MKKPVNTEHENTRITLFMFFNIFIVDKVHQMALRSITGILANQIRRLELAAHLMLPFGGKSLCAKKTRTSGPDFFLNDIPLQKMLGSSQLKTIKGKVFEEEDLTTLLPKGKKKCTISVEGNIGCGKTTLLEYFKESPNVQAIREPVEQWTNVQGHNALALLYQDPKRWSFSFNLYAQLTRIQMHVCPHEKPVKMLERSLFSTRYCFVENDYVNKTINGLEYAILNQWFDFLTQRKSTELDLIVYLRADPRTCYDRIKKRSRKEEVGVPFELIQNLHDLHEEWLVHERNYKSPCPVLILDANNEYTHMTKLYEDKRQEILCGYI</sequence>
<dbReference type="STRING" id="6573.A0A210QBJ7"/>
<dbReference type="EMBL" id="NEDP02004280">
    <property type="protein sequence ID" value="OWF46102.1"/>
    <property type="molecule type" value="Genomic_DNA"/>
</dbReference>
<comment type="caution">
    <text evidence="2">The sequence shown here is derived from an EMBL/GenBank/DDBJ whole genome shotgun (WGS) entry which is preliminary data.</text>
</comment>
<protein>
    <submittedName>
        <fullName evidence="2">Thymidine kinase 2, mitochondrial</fullName>
    </submittedName>
</protein>
<reference evidence="2 3" key="1">
    <citation type="journal article" date="2017" name="Nat. Ecol. Evol.">
        <title>Scallop genome provides insights into evolution of bilaterian karyotype and development.</title>
        <authorList>
            <person name="Wang S."/>
            <person name="Zhang J."/>
            <person name="Jiao W."/>
            <person name="Li J."/>
            <person name="Xun X."/>
            <person name="Sun Y."/>
            <person name="Guo X."/>
            <person name="Huan P."/>
            <person name="Dong B."/>
            <person name="Zhang L."/>
            <person name="Hu X."/>
            <person name="Sun X."/>
            <person name="Wang J."/>
            <person name="Zhao C."/>
            <person name="Wang Y."/>
            <person name="Wang D."/>
            <person name="Huang X."/>
            <person name="Wang R."/>
            <person name="Lv J."/>
            <person name="Li Y."/>
            <person name="Zhang Z."/>
            <person name="Liu B."/>
            <person name="Lu W."/>
            <person name="Hui Y."/>
            <person name="Liang J."/>
            <person name="Zhou Z."/>
            <person name="Hou R."/>
            <person name="Li X."/>
            <person name="Liu Y."/>
            <person name="Li H."/>
            <person name="Ning X."/>
            <person name="Lin Y."/>
            <person name="Zhao L."/>
            <person name="Xing Q."/>
            <person name="Dou J."/>
            <person name="Li Y."/>
            <person name="Mao J."/>
            <person name="Guo H."/>
            <person name="Dou H."/>
            <person name="Li T."/>
            <person name="Mu C."/>
            <person name="Jiang W."/>
            <person name="Fu Q."/>
            <person name="Fu X."/>
            <person name="Miao Y."/>
            <person name="Liu J."/>
            <person name="Yu Q."/>
            <person name="Li R."/>
            <person name="Liao H."/>
            <person name="Li X."/>
            <person name="Kong Y."/>
            <person name="Jiang Z."/>
            <person name="Chourrout D."/>
            <person name="Li R."/>
            <person name="Bao Z."/>
        </authorList>
    </citation>
    <scope>NUCLEOTIDE SEQUENCE [LARGE SCALE GENOMIC DNA]</scope>
    <source>
        <strain evidence="2 3">PY_sf001</strain>
    </source>
</reference>
<dbReference type="InterPro" id="IPR031314">
    <property type="entry name" value="DNK_dom"/>
</dbReference>
<name>A0A210QBJ7_MIZYE</name>
<evidence type="ECO:0000313" key="2">
    <source>
        <dbReference type="EMBL" id="OWF46102.1"/>
    </source>
</evidence>
<dbReference type="CDD" id="cd01673">
    <property type="entry name" value="dNK"/>
    <property type="match status" value="1"/>
</dbReference>
<dbReference type="FunFam" id="3.40.50.300:FF:001571">
    <property type="entry name" value="Deoxynucleoside kinase"/>
    <property type="match status" value="1"/>
</dbReference>
<evidence type="ECO:0000313" key="3">
    <source>
        <dbReference type="Proteomes" id="UP000242188"/>
    </source>
</evidence>
<proteinExistence type="predicted"/>
<dbReference type="GO" id="GO:0005739">
    <property type="term" value="C:mitochondrion"/>
    <property type="evidence" value="ECO:0007669"/>
    <property type="project" value="TreeGrafter"/>
</dbReference>
<feature type="domain" description="Deoxynucleoside kinase" evidence="1">
    <location>
        <begin position="116"/>
        <end position="308"/>
    </location>
</feature>
<dbReference type="Gene3D" id="3.40.50.300">
    <property type="entry name" value="P-loop containing nucleotide triphosphate hydrolases"/>
    <property type="match status" value="1"/>
</dbReference>
<dbReference type="PANTHER" id="PTHR10513:SF24">
    <property type="entry name" value="THYMIDINE KINASE 2, MITOCHONDRIAL"/>
    <property type="match status" value="1"/>
</dbReference>
<evidence type="ECO:0000259" key="1">
    <source>
        <dbReference type="Pfam" id="PF01712"/>
    </source>
</evidence>
<organism evidence="2 3">
    <name type="scientific">Mizuhopecten yessoensis</name>
    <name type="common">Japanese scallop</name>
    <name type="synonym">Patinopecten yessoensis</name>
    <dbReference type="NCBI Taxonomy" id="6573"/>
    <lineage>
        <taxon>Eukaryota</taxon>
        <taxon>Metazoa</taxon>
        <taxon>Spiralia</taxon>
        <taxon>Lophotrochozoa</taxon>
        <taxon>Mollusca</taxon>
        <taxon>Bivalvia</taxon>
        <taxon>Autobranchia</taxon>
        <taxon>Pteriomorphia</taxon>
        <taxon>Pectinida</taxon>
        <taxon>Pectinoidea</taxon>
        <taxon>Pectinidae</taxon>
        <taxon>Mizuhopecten</taxon>
    </lineage>
</organism>
<dbReference type="GO" id="GO:0019136">
    <property type="term" value="F:deoxynucleoside kinase activity"/>
    <property type="evidence" value="ECO:0007669"/>
    <property type="project" value="TreeGrafter"/>
</dbReference>
<keyword evidence="2" id="KW-0808">Transferase</keyword>
<dbReference type="AlphaFoldDB" id="A0A210QBJ7"/>
<keyword evidence="3" id="KW-1185">Reference proteome</keyword>
<keyword evidence="2" id="KW-0418">Kinase</keyword>
<dbReference type="Proteomes" id="UP000242188">
    <property type="component" value="Unassembled WGS sequence"/>
</dbReference>
<dbReference type="InterPro" id="IPR027417">
    <property type="entry name" value="P-loop_NTPase"/>
</dbReference>
<accession>A0A210QBJ7</accession>